<feature type="compositionally biased region" description="Acidic residues" evidence="1">
    <location>
        <begin position="26"/>
        <end position="41"/>
    </location>
</feature>
<evidence type="ECO:0000256" key="1">
    <source>
        <dbReference type="SAM" id="MobiDB-lite"/>
    </source>
</evidence>
<feature type="compositionally biased region" description="Basic and acidic residues" evidence="1">
    <location>
        <begin position="285"/>
        <end position="294"/>
    </location>
</feature>
<keyword evidence="4" id="KW-1185">Reference proteome</keyword>
<feature type="region of interest" description="Disordered" evidence="1">
    <location>
        <begin position="897"/>
        <end position="930"/>
    </location>
</feature>
<accession>A0A9D3YDX8</accession>
<feature type="transmembrane region" description="Helical" evidence="2">
    <location>
        <begin position="469"/>
        <end position="488"/>
    </location>
</feature>
<feature type="region of interest" description="Disordered" evidence="1">
    <location>
        <begin position="283"/>
        <end position="304"/>
    </location>
</feature>
<protein>
    <submittedName>
        <fullName evidence="3">Uncharacterized protein</fullName>
    </submittedName>
</protein>
<feature type="compositionally biased region" description="Polar residues" evidence="1">
    <location>
        <begin position="94"/>
        <end position="104"/>
    </location>
</feature>
<feature type="region of interest" description="Disordered" evidence="1">
    <location>
        <begin position="78"/>
        <end position="104"/>
    </location>
</feature>
<dbReference type="Pfam" id="PF04087">
    <property type="entry name" value="DUF389"/>
    <property type="match status" value="1"/>
</dbReference>
<evidence type="ECO:0000256" key="2">
    <source>
        <dbReference type="SAM" id="Phobius"/>
    </source>
</evidence>
<organism evidence="3 4">
    <name type="scientific">Dreissena polymorpha</name>
    <name type="common">Zebra mussel</name>
    <name type="synonym">Mytilus polymorpha</name>
    <dbReference type="NCBI Taxonomy" id="45954"/>
    <lineage>
        <taxon>Eukaryota</taxon>
        <taxon>Metazoa</taxon>
        <taxon>Spiralia</taxon>
        <taxon>Lophotrochozoa</taxon>
        <taxon>Mollusca</taxon>
        <taxon>Bivalvia</taxon>
        <taxon>Autobranchia</taxon>
        <taxon>Heteroconchia</taxon>
        <taxon>Euheterodonta</taxon>
        <taxon>Imparidentia</taxon>
        <taxon>Neoheterodontei</taxon>
        <taxon>Myida</taxon>
        <taxon>Dreissenoidea</taxon>
        <taxon>Dreissenidae</taxon>
        <taxon>Dreissena</taxon>
    </lineage>
</organism>
<name>A0A9D3YDX8_DREPO</name>
<feature type="compositionally biased region" description="Acidic residues" evidence="1">
    <location>
        <begin position="295"/>
        <end position="304"/>
    </location>
</feature>
<keyword evidence="2" id="KW-1133">Transmembrane helix</keyword>
<keyword evidence="2" id="KW-0472">Membrane</keyword>
<dbReference type="AlphaFoldDB" id="A0A9D3YDX8"/>
<reference evidence="3" key="1">
    <citation type="journal article" date="2019" name="bioRxiv">
        <title>The Genome of the Zebra Mussel, Dreissena polymorpha: A Resource for Invasive Species Research.</title>
        <authorList>
            <person name="McCartney M.A."/>
            <person name="Auch B."/>
            <person name="Kono T."/>
            <person name="Mallez S."/>
            <person name="Zhang Y."/>
            <person name="Obille A."/>
            <person name="Becker A."/>
            <person name="Abrahante J.E."/>
            <person name="Garbe J."/>
            <person name="Badalamenti J.P."/>
            <person name="Herman A."/>
            <person name="Mangelson H."/>
            <person name="Liachko I."/>
            <person name="Sullivan S."/>
            <person name="Sone E.D."/>
            <person name="Koren S."/>
            <person name="Silverstein K.A.T."/>
            <person name="Beckman K.B."/>
            <person name="Gohl D.M."/>
        </authorList>
    </citation>
    <scope>NUCLEOTIDE SEQUENCE</scope>
    <source>
        <strain evidence="3">Duluth1</strain>
        <tissue evidence="3">Whole animal</tissue>
    </source>
</reference>
<feature type="compositionally biased region" description="Polar residues" evidence="1">
    <location>
        <begin position="183"/>
        <end position="194"/>
    </location>
</feature>
<reference evidence="3" key="2">
    <citation type="submission" date="2020-11" db="EMBL/GenBank/DDBJ databases">
        <authorList>
            <person name="McCartney M.A."/>
            <person name="Auch B."/>
            <person name="Kono T."/>
            <person name="Mallez S."/>
            <person name="Becker A."/>
            <person name="Gohl D.M."/>
            <person name="Silverstein K.A.T."/>
            <person name="Koren S."/>
            <person name="Bechman K.B."/>
            <person name="Herman A."/>
            <person name="Abrahante J.E."/>
            <person name="Garbe J."/>
        </authorList>
    </citation>
    <scope>NUCLEOTIDE SEQUENCE</scope>
    <source>
        <strain evidence="3">Duluth1</strain>
        <tissue evidence="3">Whole animal</tissue>
    </source>
</reference>
<dbReference type="OrthoDB" id="543859at2759"/>
<feature type="transmembrane region" description="Helical" evidence="2">
    <location>
        <begin position="509"/>
        <end position="532"/>
    </location>
</feature>
<dbReference type="Proteomes" id="UP000828390">
    <property type="component" value="Unassembled WGS sequence"/>
</dbReference>
<dbReference type="PANTHER" id="PTHR20992">
    <property type="entry name" value="AT15442P-RELATED"/>
    <property type="match status" value="1"/>
</dbReference>
<gene>
    <name evidence="3" type="ORF">DPMN_086126</name>
</gene>
<evidence type="ECO:0000313" key="4">
    <source>
        <dbReference type="Proteomes" id="UP000828390"/>
    </source>
</evidence>
<sequence>MTSFLFIVITRYGEEEGLAESGVQTDGEEEVEEGDADEHDDDDKSDKKSNKSNKGNADVGVEKIINDDNSTMTLKAGLGKRDGNDALPTAYHETPQNKTAENKNQVKTIKHEPNSEQTTIGVEPTVGINLKSCAKAAVVSNDHDIDSIIAPENIHLQGISDITQKPTGTCVDPVSVRLEESGNGMTNNLKSETSLDGYISSDNDSEAGGSSESPNRVHKKCRFKVTKPNQNLTADEYAASDNDTSGDVNKKMDSLNGEIVMKGRFNVSKIALNQESSASLTGFAEKVDEKKEEEEAKNEENDDNLEDEVLTPLVEELPLYKKVQNTLEAMGVLHADREMIGQRRFLKLSFILDDSKTCERVLNRLKGLGVGSERDSSVSVFPSTLYHGYQYMGDETDGDSYGSKETIPEKKQESRARHVFVKSIKSRLVVQQVVNTVTANALFTFDYLLLLILAGFIACVGLAENSSVALVASMLISPLMGPILAATFGQVIKNNELRNLGITSELKGLLICLLTGFLFGLVTGGIGLKGAFWGSTTEWPTSEMVSRGMLRALWVGVLIAVPSGAGVALSVLGGNAGSLVGVAISASLLPPACNAGMLWGYALLAAFSPPEVVGGHNALATTILPSDAKNTTYLTTTTALPPSASLGTCPALVNNEYVPTYSCNISSDAAILGIVSLGLTVVNIICIMIMGVLVLKIKEVAPETAGPSKSFFTEDIEVARNYNVVQKGKKGITLGKQLLEEYKKIKDTHGGHIKVKDGEEIDTETSDTGSDNDESLDADVAVVDLVKTLKDVQQSQDVRAVLSKLPQFPAEDITDDLDVDYNEAVNKFMRHYSDRSSHYFRHGKKDQRLLEVYNTIHNVNMSRSVSSRTSGLADLFVANPTFQAPIRPRHRRIYSHGQEGQSTTPQEPKDSVLYQKRRGTMDAGREVRFHDEERQKLLPYEV</sequence>
<dbReference type="EMBL" id="JAIWYP010000016">
    <property type="protein sequence ID" value="KAH3698583.1"/>
    <property type="molecule type" value="Genomic_DNA"/>
</dbReference>
<feature type="transmembrane region" description="Helical" evidence="2">
    <location>
        <begin position="669"/>
        <end position="695"/>
    </location>
</feature>
<feature type="transmembrane region" description="Helical" evidence="2">
    <location>
        <begin position="552"/>
        <end position="572"/>
    </location>
</feature>
<feature type="transmembrane region" description="Helical" evidence="2">
    <location>
        <begin position="441"/>
        <end position="463"/>
    </location>
</feature>
<evidence type="ECO:0000313" key="3">
    <source>
        <dbReference type="EMBL" id="KAH3698583.1"/>
    </source>
</evidence>
<dbReference type="PANTHER" id="PTHR20992:SF9">
    <property type="entry name" value="AT15442P-RELATED"/>
    <property type="match status" value="1"/>
</dbReference>
<feature type="compositionally biased region" description="Basic and acidic residues" evidence="1">
    <location>
        <begin position="919"/>
        <end position="930"/>
    </location>
</feature>
<feature type="transmembrane region" description="Helical" evidence="2">
    <location>
        <begin position="579"/>
        <end position="602"/>
    </location>
</feature>
<proteinExistence type="predicted"/>
<feature type="region of interest" description="Disordered" evidence="1">
    <location>
        <begin position="181"/>
        <end position="218"/>
    </location>
</feature>
<dbReference type="InterPro" id="IPR005240">
    <property type="entry name" value="DUF389"/>
</dbReference>
<feature type="region of interest" description="Disordered" evidence="1">
    <location>
        <begin position="15"/>
        <end position="65"/>
    </location>
</feature>
<feature type="region of interest" description="Disordered" evidence="1">
    <location>
        <begin position="755"/>
        <end position="774"/>
    </location>
</feature>
<comment type="caution">
    <text evidence="3">The sequence shown here is derived from an EMBL/GenBank/DDBJ whole genome shotgun (WGS) entry which is preliminary data.</text>
</comment>
<feature type="compositionally biased region" description="Acidic residues" evidence="1">
    <location>
        <begin position="759"/>
        <end position="774"/>
    </location>
</feature>
<keyword evidence="2" id="KW-0812">Transmembrane</keyword>